<evidence type="ECO:0000256" key="1">
    <source>
        <dbReference type="SAM" id="SignalP"/>
    </source>
</evidence>
<evidence type="ECO:0000313" key="2">
    <source>
        <dbReference type="EMBL" id="ELS55041.1"/>
    </source>
</evidence>
<evidence type="ECO:0000313" key="3">
    <source>
        <dbReference type="Proteomes" id="UP000011205"/>
    </source>
</evidence>
<comment type="caution">
    <text evidence="2">The sequence shown here is derived from an EMBL/GenBank/DDBJ whole genome shotgun (WGS) entry which is preliminary data.</text>
</comment>
<dbReference type="EMBL" id="AMLP01000123">
    <property type="protein sequence ID" value="ELS55041.1"/>
    <property type="molecule type" value="Genomic_DNA"/>
</dbReference>
<protein>
    <recommendedName>
        <fullName evidence="4">Secreted protein</fullName>
    </recommendedName>
</protein>
<sequence>MKNIQRVLTTFAITVLLTAGAATLAGPAHADVRLDLLGGAAYATANGAIHVGVGGVDLLRIPNVLSPVV</sequence>
<evidence type="ECO:0008006" key="4">
    <source>
        <dbReference type="Google" id="ProtNLM"/>
    </source>
</evidence>
<dbReference type="AlphaFoldDB" id="L8PBU0"/>
<organism evidence="2 3">
    <name type="scientific">Streptomyces viridochromogenes Tue57</name>
    <dbReference type="NCBI Taxonomy" id="1160705"/>
    <lineage>
        <taxon>Bacteria</taxon>
        <taxon>Bacillati</taxon>
        <taxon>Actinomycetota</taxon>
        <taxon>Actinomycetes</taxon>
        <taxon>Kitasatosporales</taxon>
        <taxon>Streptomycetaceae</taxon>
        <taxon>Streptomyces</taxon>
    </lineage>
</organism>
<proteinExistence type="predicted"/>
<gene>
    <name evidence="2" type="ORF">STVIR_3943</name>
</gene>
<reference evidence="2 3" key="1">
    <citation type="journal article" date="2013" name="Genome Announc.">
        <title>Draft Genome Sequence of Streptomyces viridochromogenes Strain Tu57, Producer of Avilamycin.</title>
        <authorList>
            <person name="Gruning B.A."/>
            <person name="Erxleben A."/>
            <person name="Hahnlein A."/>
            <person name="Gunther S."/>
        </authorList>
    </citation>
    <scope>NUCLEOTIDE SEQUENCE [LARGE SCALE GENOMIC DNA]</scope>
    <source>
        <strain evidence="2 3">Tue57</strain>
    </source>
</reference>
<feature type="chain" id="PRO_5003995690" description="Secreted protein" evidence="1">
    <location>
        <begin position="31"/>
        <end position="69"/>
    </location>
</feature>
<feature type="signal peptide" evidence="1">
    <location>
        <begin position="1"/>
        <end position="30"/>
    </location>
</feature>
<accession>L8PBU0</accession>
<keyword evidence="1" id="KW-0732">Signal</keyword>
<name>L8PBU0_STRVR</name>
<dbReference type="RefSeq" id="WP_003999280.1">
    <property type="nucleotide sequence ID" value="NZ_AMLP01000123.1"/>
</dbReference>
<dbReference type="PATRIC" id="fig|1160705.3.peg.3899"/>
<dbReference type="Proteomes" id="UP000011205">
    <property type="component" value="Unassembled WGS sequence"/>
</dbReference>